<keyword evidence="9" id="KW-0677">Repeat</keyword>
<comment type="catalytic activity">
    <reaction evidence="18">
        <text>L-seryl-[protein] + ATP = O-phospho-L-seryl-[protein] + ADP + H(+)</text>
        <dbReference type="Rhea" id="RHEA:17989"/>
        <dbReference type="Rhea" id="RHEA-COMP:9863"/>
        <dbReference type="Rhea" id="RHEA-COMP:11604"/>
        <dbReference type="ChEBI" id="CHEBI:15378"/>
        <dbReference type="ChEBI" id="CHEBI:29999"/>
        <dbReference type="ChEBI" id="CHEBI:30616"/>
        <dbReference type="ChEBI" id="CHEBI:83421"/>
        <dbReference type="ChEBI" id="CHEBI:456216"/>
        <dbReference type="EC" id="2.7.11.1"/>
    </reaction>
</comment>
<dbReference type="Proteomes" id="UP001141806">
    <property type="component" value="Unassembled WGS sequence"/>
</dbReference>
<evidence type="ECO:0000256" key="8">
    <source>
        <dbReference type="ARBA" id="ARBA00022729"/>
    </source>
</evidence>
<evidence type="ECO:0000259" key="20">
    <source>
        <dbReference type="PROSITE" id="PS50011"/>
    </source>
</evidence>
<organism evidence="21 22">
    <name type="scientific">Protea cynaroides</name>
    <dbReference type="NCBI Taxonomy" id="273540"/>
    <lineage>
        <taxon>Eukaryota</taxon>
        <taxon>Viridiplantae</taxon>
        <taxon>Streptophyta</taxon>
        <taxon>Embryophyta</taxon>
        <taxon>Tracheophyta</taxon>
        <taxon>Spermatophyta</taxon>
        <taxon>Magnoliopsida</taxon>
        <taxon>Proteales</taxon>
        <taxon>Proteaceae</taxon>
        <taxon>Protea</taxon>
    </lineage>
</organism>
<evidence type="ECO:0000256" key="1">
    <source>
        <dbReference type="ARBA" id="ARBA00004479"/>
    </source>
</evidence>
<keyword evidence="5" id="KW-0433">Leucine-rich repeat</keyword>
<dbReference type="SMART" id="SM00369">
    <property type="entry name" value="LRR_TYP"/>
    <property type="match status" value="6"/>
</dbReference>
<evidence type="ECO:0000256" key="17">
    <source>
        <dbReference type="ARBA" id="ARBA00047899"/>
    </source>
</evidence>
<keyword evidence="11" id="KW-0418">Kinase</keyword>
<evidence type="ECO:0000256" key="16">
    <source>
        <dbReference type="ARBA" id="ARBA00023180"/>
    </source>
</evidence>
<feature type="transmembrane region" description="Helical" evidence="19">
    <location>
        <begin position="372"/>
        <end position="395"/>
    </location>
</feature>
<dbReference type="GO" id="GO:0005524">
    <property type="term" value="F:ATP binding"/>
    <property type="evidence" value="ECO:0007669"/>
    <property type="project" value="UniProtKB-KW"/>
</dbReference>
<keyword evidence="7 19" id="KW-0812">Transmembrane</keyword>
<dbReference type="InterPro" id="IPR000719">
    <property type="entry name" value="Prot_kinase_dom"/>
</dbReference>
<reference evidence="21" key="1">
    <citation type="journal article" date="2023" name="Plant J.">
        <title>The genome of the king protea, Protea cynaroides.</title>
        <authorList>
            <person name="Chang J."/>
            <person name="Duong T.A."/>
            <person name="Schoeman C."/>
            <person name="Ma X."/>
            <person name="Roodt D."/>
            <person name="Barker N."/>
            <person name="Li Z."/>
            <person name="Van de Peer Y."/>
            <person name="Mizrachi E."/>
        </authorList>
    </citation>
    <scope>NUCLEOTIDE SEQUENCE</scope>
    <source>
        <tissue evidence="21">Young leaves</tissue>
    </source>
</reference>
<dbReference type="InterPro" id="IPR001611">
    <property type="entry name" value="Leu-rich_rpt"/>
</dbReference>
<dbReference type="InterPro" id="IPR032675">
    <property type="entry name" value="LRR_dom_sf"/>
</dbReference>
<dbReference type="InterPro" id="IPR051420">
    <property type="entry name" value="Ser_Thr_Kinases_DiverseReg"/>
</dbReference>
<evidence type="ECO:0000256" key="11">
    <source>
        <dbReference type="ARBA" id="ARBA00022777"/>
    </source>
</evidence>
<dbReference type="InterPro" id="IPR008266">
    <property type="entry name" value="Tyr_kinase_AS"/>
</dbReference>
<evidence type="ECO:0000313" key="21">
    <source>
        <dbReference type="EMBL" id="KAJ4947985.1"/>
    </source>
</evidence>
<keyword evidence="22" id="KW-1185">Reference proteome</keyword>
<name>A0A9Q0GLT0_9MAGN</name>
<dbReference type="InterPro" id="IPR011009">
    <property type="entry name" value="Kinase-like_dom_sf"/>
</dbReference>
<dbReference type="FunFam" id="3.80.10.10:FF:000177">
    <property type="entry name" value="Leucine-rich repeat receptor-like serine/threonine-protein kinase At1g17230"/>
    <property type="match status" value="1"/>
</dbReference>
<dbReference type="Pfam" id="PF13855">
    <property type="entry name" value="LRR_8"/>
    <property type="match status" value="1"/>
</dbReference>
<dbReference type="PANTHER" id="PTHR48005:SF44">
    <property type="entry name" value="MDIS1-INTERACTING RECEPTOR LIKE KINASE 2-LIKE ISOFORM X1"/>
    <property type="match status" value="1"/>
</dbReference>
<dbReference type="EMBL" id="JAMYWD010000751">
    <property type="protein sequence ID" value="KAJ4947985.1"/>
    <property type="molecule type" value="Genomic_DNA"/>
</dbReference>
<dbReference type="SUPFAM" id="SSF52047">
    <property type="entry name" value="RNI-like"/>
    <property type="match status" value="1"/>
</dbReference>
<evidence type="ECO:0000256" key="12">
    <source>
        <dbReference type="ARBA" id="ARBA00022840"/>
    </source>
</evidence>
<keyword evidence="8" id="KW-0732">Signal</keyword>
<dbReference type="PROSITE" id="PS50011">
    <property type="entry name" value="PROTEIN_KINASE_DOM"/>
    <property type="match status" value="1"/>
</dbReference>
<dbReference type="Pfam" id="PF00069">
    <property type="entry name" value="Pkinase"/>
    <property type="match status" value="1"/>
</dbReference>
<proteinExistence type="predicted"/>
<comment type="catalytic activity">
    <reaction evidence="17">
        <text>L-threonyl-[protein] + ATP = O-phospho-L-threonyl-[protein] + ADP + H(+)</text>
        <dbReference type="Rhea" id="RHEA:46608"/>
        <dbReference type="Rhea" id="RHEA-COMP:11060"/>
        <dbReference type="Rhea" id="RHEA-COMP:11605"/>
        <dbReference type="ChEBI" id="CHEBI:15378"/>
        <dbReference type="ChEBI" id="CHEBI:30013"/>
        <dbReference type="ChEBI" id="CHEBI:30616"/>
        <dbReference type="ChEBI" id="CHEBI:61977"/>
        <dbReference type="ChEBI" id="CHEBI:456216"/>
        <dbReference type="EC" id="2.7.11.1"/>
    </reaction>
</comment>
<dbReference type="PANTHER" id="PTHR48005">
    <property type="entry name" value="LEUCINE RICH REPEAT KINASE 2"/>
    <property type="match status" value="1"/>
</dbReference>
<keyword evidence="3" id="KW-0723">Serine/threonine-protein kinase</keyword>
<evidence type="ECO:0000256" key="13">
    <source>
        <dbReference type="ARBA" id="ARBA00022989"/>
    </source>
</evidence>
<evidence type="ECO:0000256" key="5">
    <source>
        <dbReference type="ARBA" id="ARBA00022614"/>
    </source>
</evidence>
<keyword evidence="14 19" id="KW-0472">Membrane</keyword>
<evidence type="ECO:0000256" key="7">
    <source>
        <dbReference type="ARBA" id="ARBA00022692"/>
    </source>
</evidence>
<dbReference type="FunFam" id="1.10.510.10:FF:001023">
    <property type="entry name" value="Os07g0541700 protein"/>
    <property type="match status" value="1"/>
</dbReference>
<dbReference type="PRINTS" id="PR00019">
    <property type="entry name" value="LEURICHRPT"/>
</dbReference>
<sequence>MLDVNTNQLQGELPDTISHLENLQILSLFSNNFSGVIPQDFGQNSLSLYFVSFAENSFSGELPPVLCNGFGLEYFTANDNNFTGSLPECLRNCSGLVRIRLEGNQFTGDISKVFGVHPNLVYIDLSGNQLTGELSPEWGKCFSLTYFHIDGNRISGKILDEIANLSQLQVLSLSSNELIGEIPDELGDLEMLFKLNLSNNHLTGPIPQKIGSLQKLGSLDFAGNELTGSIPRVLGNCNSLQMLNLSNNRLSGEMPAELGNLIFLQSFLDLSRNSISGDIPSNMQKLTKLENLNLSHNNFSGRIPIELSSMDSLQSIDLSYNNLSGQIPNGKLFQNASAKAFIGNAGLCGNAKGVPPCATRGSNNHDQVLIQVIVPVVSILLLLLLGAIILGFLILRRKLRQRDENIENSNDDESYQSLIWEREGKFTFNDIVKATDNFHENCCIGKGGFGTVYKAVMPTGQILATKRFNISDSGGILATNLQSFESEIHMLTNIRHRNIIKFYGFCSRKGGFMYLVYEYVERGSLRNVLYGEAGVEELDWVTRVKIIQGVAHALAYLHHDCNPTIVHRDITLNNILLETGLEPRLADFGTARLLSHDSSNWTAVAGSYGYMAP</sequence>
<gene>
    <name evidence="21" type="ORF">NE237_000067</name>
</gene>
<evidence type="ECO:0000256" key="3">
    <source>
        <dbReference type="ARBA" id="ARBA00022527"/>
    </source>
</evidence>
<keyword evidence="15" id="KW-0675">Receptor</keyword>
<evidence type="ECO:0000256" key="19">
    <source>
        <dbReference type="SAM" id="Phobius"/>
    </source>
</evidence>
<evidence type="ECO:0000256" key="4">
    <source>
        <dbReference type="ARBA" id="ARBA00022553"/>
    </source>
</evidence>
<dbReference type="Gene3D" id="3.80.10.10">
    <property type="entry name" value="Ribonuclease Inhibitor"/>
    <property type="match status" value="1"/>
</dbReference>
<dbReference type="PROSITE" id="PS00109">
    <property type="entry name" value="PROTEIN_KINASE_TYR"/>
    <property type="match status" value="1"/>
</dbReference>
<dbReference type="GO" id="GO:0016020">
    <property type="term" value="C:membrane"/>
    <property type="evidence" value="ECO:0007669"/>
    <property type="project" value="UniProtKB-SubCell"/>
</dbReference>
<dbReference type="EC" id="2.7.11.1" evidence="2"/>
<evidence type="ECO:0000256" key="18">
    <source>
        <dbReference type="ARBA" id="ARBA00048679"/>
    </source>
</evidence>
<evidence type="ECO:0000256" key="14">
    <source>
        <dbReference type="ARBA" id="ARBA00023136"/>
    </source>
</evidence>
<keyword evidence="6" id="KW-0808">Transferase</keyword>
<evidence type="ECO:0000256" key="9">
    <source>
        <dbReference type="ARBA" id="ARBA00022737"/>
    </source>
</evidence>
<keyword evidence="12" id="KW-0067">ATP-binding</keyword>
<accession>A0A9Q0GLT0</accession>
<dbReference type="Pfam" id="PF00560">
    <property type="entry name" value="LRR_1"/>
    <property type="match status" value="7"/>
</dbReference>
<keyword evidence="4" id="KW-0597">Phosphoprotein</keyword>
<evidence type="ECO:0000256" key="15">
    <source>
        <dbReference type="ARBA" id="ARBA00023170"/>
    </source>
</evidence>
<comment type="caution">
    <text evidence="21">The sequence shown here is derived from an EMBL/GenBank/DDBJ whole genome shotgun (WGS) entry which is preliminary data.</text>
</comment>
<dbReference type="Gene3D" id="1.10.510.10">
    <property type="entry name" value="Transferase(Phosphotransferase) domain 1"/>
    <property type="match status" value="1"/>
</dbReference>
<protein>
    <recommendedName>
        <fullName evidence="2">non-specific serine/threonine protein kinase</fullName>
        <ecNumber evidence="2">2.7.11.1</ecNumber>
    </recommendedName>
</protein>
<evidence type="ECO:0000256" key="6">
    <source>
        <dbReference type="ARBA" id="ARBA00022679"/>
    </source>
</evidence>
<evidence type="ECO:0000256" key="10">
    <source>
        <dbReference type="ARBA" id="ARBA00022741"/>
    </source>
</evidence>
<evidence type="ECO:0000256" key="2">
    <source>
        <dbReference type="ARBA" id="ARBA00012513"/>
    </source>
</evidence>
<dbReference type="AlphaFoldDB" id="A0A9Q0GLT0"/>
<keyword evidence="16" id="KW-0325">Glycoprotein</keyword>
<keyword evidence="13 19" id="KW-1133">Transmembrane helix</keyword>
<evidence type="ECO:0000313" key="22">
    <source>
        <dbReference type="Proteomes" id="UP001141806"/>
    </source>
</evidence>
<feature type="non-terminal residue" evidence="21">
    <location>
        <position position="613"/>
    </location>
</feature>
<comment type="subcellular location">
    <subcellularLocation>
        <location evidence="1">Membrane</location>
        <topology evidence="1">Single-pass type I membrane protein</topology>
    </subcellularLocation>
</comment>
<keyword evidence="10" id="KW-0547">Nucleotide-binding</keyword>
<dbReference type="FunFam" id="3.30.200.20:FF:000309">
    <property type="entry name" value="Leucine-rich repeat receptor protein kinase MSP1"/>
    <property type="match status" value="1"/>
</dbReference>
<feature type="domain" description="Protein kinase" evidence="20">
    <location>
        <begin position="438"/>
        <end position="613"/>
    </location>
</feature>
<dbReference type="OrthoDB" id="676979at2759"/>
<dbReference type="GO" id="GO:0004674">
    <property type="term" value="F:protein serine/threonine kinase activity"/>
    <property type="evidence" value="ECO:0007669"/>
    <property type="project" value="UniProtKB-KW"/>
</dbReference>
<dbReference type="Gene3D" id="3.30.200.20">
    <property type="entry name" value="Phosphorylase Kinase, domain 1"/>
    <property type="match status" value="1"/>
</dbReference>
<dbReference type="InterPro" id="IPR003591">
    <property type="entry name" value="Leu-rich_rpt_typical-subtyp"/>
</dbReference>
<dbReference type="SUPFAM" id="SSF56112">
    <property type="entry name" value="Protein kinase-like (PK-like)"/>
    <property type="match status" value="1"/>
</dbReference>